<dbReference type="InterPro" id="IPR003591">
    <property type="entry name" value="Leu-rich_rpt_typical-subtyp"/>
</dbReference>
<dbReference type="InterPro" id="IPR001611">
    <property type="entry name" value="Leu-rich_rpt"/>
</dbReference>
<evidence type="ECO:0000256" key="2">
    <source>
        <dbReference type="ARBA" id="ARBA00022737"/>
    </source>
</evidence>
<dbReference type="Gene3D" id="3.80.10.10">
    <property type="entry name" value="Ribonuclease Inhibitor"/>
    <property type="match status" value="4"/>
</dbReference>
<evidence type="ECO:0000256" key="3">
    <source>
        <dbReference type="SAM" id="SignalP"/>
    </source>
</evidence>
<accession>A0ABP0RC61</accession>
<reference evidence="5 6" key="1">
    <citation type="submission" date="2024-02" db="EMBL/GenBank/DDBJ databases">
        <authorList>
            <person name="Chen Y."/>
            <person name="Shah S."/>
            <person name="Dougan E. K."/>
            <person name="Thang M."/>
            <person name="Chan C."/>
        </authorList>
    </citation>
    <scope>NUCLEOTIDE SEQUENCE [LARGE SCALE GENOMIC DNA]</scope>
</reference>
<keyword evidence="1" id="KW-0433">Leucine-rich repeat</keyword>
<feature type="chain" id="PRO_5046648282" evidence="3">
    <location>
        <begin position="17"/>
        <end position="872"/>
    </location>
</feature>
<comment type="caution">
    <text evidence="5">The sequence shown here is derived from an EMBL/GenBank/DDBJ whole genome shotgun (WGS) entry which is preliminary data.</text>
</comment>
<dbReference type="EMBL" id="CAXAMM010041188">
    <property type="protein sequence ID" value="CAK9097918.1"/>
    <property type="molecule type" value="Genomic_DNA"/>
</dbReference>
<keyword evidence="2" id="KW-0677">Repeat</keyword>
<dbReference type="InterPro" id="IPR055414">
    <property type="entry name" value="LRR_R13L4/SHOC2-like"/>
</dbReference>
<name>A0ABP0RC61_9DINO</name>
<feature type="domain" description="Disease resistance R13L4/SHOC-2-like LRR" evidence="4">
    <location>
        <begin position="441"/>
        <end position="653"/>
    </location>
</feature>
<dbReference type="SMART" id="SM00369">
    <property type="entry name" value="LRR_TYP"/>
    <property type="match status" value="13"/>
</dbReference>
<dbReference type="Pfam" id="PF23598">
    <property type="entry name" value="LRR_14"/>
    <property type="match status" value="2"/>
</dbReference>
<dbReference type="InterPro" id="IPR032675">
    <property type="entry name" value="LRR_dom_sf"/>
</dbReference>
<dbReference type="SUPFAM" id="SSF52058">
    <property type="entry name" value="L domain-like"/>
    <property type="match status" value="3"/>
</dbReference>
<protein>
    <submittedName>
        <fullName evidence="5">Leucine-rich repeat protein soc-2 homolog (Protein Sur-8 homolog) (Protein soc-2 homolog)</fullName>
    </submittedName>
</protein>
<evidence type="ECO:0000256" key="1">
    <source>
        <dbReference type="ARBA" id="ARBA00022614"/>
    </source>
</evidence>
<keyword evidence="3" id="KW-0732">Signal</keyword>
<organism evidence="5 6">
    <name type="scientific">Durusdinium trenchii</name>
    <dbReference type="NCBI Taxonomy" id="1381693"/>
    <lineage>
        <taxon>Eukaryota</taxon>
        <taxon>Sar</taxon>
        <taxon>Alveolata</taxon>
        <taxon>Dinophyceae</taxon>
        <taxon>Suessiales</taxon>
        <taxon>Symbiodiniaceae</taxon>
        <taxon>Durusdinium</taxon>
    </lineage>
</organism>
<dbReference type="PANTHER" id="PTHR45752:SF196">
    <property type="entry name" value="GH17740P"/>
    <property type="match status" value="1"/>
</dbReference>
<dbReference type="PROSITE" id="PS51450">
    <property type="entry name" value="LRR"/>
    <property type="match status" value="5"/>
</dbReference>
<sequence length="872" mass="96252">MAWILFFFVLVTGARGDCPADETVQAVRSISQLLSLCGIKDEAPNRWDGVVPASIARLQGLQILSLPSSRTRKVTELPSELGELSALTFLHVGAAHPSYPNPGLRSLPDGLLPKLTNLRHLNFQGNLLSALPPGLTALASLESLGLGSNDIKVVPDWIGSLTSLRHLDLSRNKFTKVPPSIGLLSNLSFLSVFSTNLKALPATIGNLDSAIDLRVDWVTTKLPETIANLDNPKELDANNVEENVPNVPKTWCMLKQLERVSLDMVKNVPRCLGALPRLDDFEVNVYGHANPVVNFRLRNIRHLKINYEHRPKGNAEGFFGDLPRLETLEFLVPLKRLPGSFTRLTNLRGAYLAFSEPDESHVRPTLERLPENIGRLQKLQSLSLSGTKLIGLPESFSKLQISSVDLSGGSIKRLPSSFGHMPRLSSLNLDAHQLQKLPKSFARLSLLQHLGLSSNKLQELPSNFGELSSLETLNLDENELSELPASVGQLSLLQSLDVAENRLRRLPDLSKLSRLTSLAVGSNQLTAIPPGLQPRNLRMLDVSNNRLQSIAGTFRLLTGLHVWGNPFLHNITGIFSRLESLQATVGSLRNLTGTFPRLTSLNARSNPHLRALPDASGLSKLTRLDLQNCELTSQTLSIDFSKLTSLRFLNLNHNLLTSVPFGLESINEQLSNSALTNNLIYAFPKGMRVERQRPAPDQRNWEVCQMVNTQKRKVEWTCRRKKSCHWCDNGLGCQPALQWHSQGGLSFAQACDNSTMVAGAQMVVTQGAGGTKAALVKLFPRCPSPAEMSGCLARNQDLQRGSKSTKRRKCEQAFRFSFEGTTHKIGKRRCFFWAGMCRAAGDYHRSRKAIATLPVRFDVDRECPFLSGGGDQ</sequence>
<dbReference type="Proteomes" id="UP001642464">
    <property type="component" value="Unassembled WGS sequence"/>
</dbReference>
<feature type="signal peptide" evidence="3">
    <location>
        <begin position="1"/>
        <end position="16"/>
    </location>
</feature>
<evidence type="ECO:0000259" key="4">
    <source>
        <dbReference type="Pfam" id="PF23598"/>
    </source>
</evidence>
<evidence type="ECO:0000313" key="6">
    <source>
        <dbReference type="Proteomes" id="UP001642464"/>
    </source>
</evidence>
<proteinExistence type="predicted"/>
<dbReference type="PANTHER" id="PTHR45752">
    <property type="entry name" value="LEUCINE-RICH REPEAT-CONTAINING"/>
    <property type="match status" value="1"/>
</dbReference>
<dbReference type="InterPro" id="IPR050715">
    <property type="entry name" value="LRR-SigEffector_domain"/>
</dbReference>
<evidence type="ECO:0000313" key="5">
    <source>
        <dbReference type="EMBL" id="CAK9097918.1"/>
    </source>
</evidence>
<dbReference type="SMART" id="SM00364">
    <property type="entry name" value="LRR_BAC"/>
    <property type="match status" value="10"/>
</dbReference>
<keyword evidence="6" id="KW-1185">Reference proteome</keyword>
<gene>
    <name evidence="5" type="ORF">SCF082_LOCUS45926</name>
</gene>
<feature type="domain" description="Disease resistance R13L4/SHOC-2-like LRR" evidence="4">
    <location>
        <begin position="158"/>
        <end position="242"/>
    </location>
</feature>